<comment type="similarity">
    <text evidence="2 15">Belongs to the TRAFAC class myosin-kinesin ATPase superfamily. Myosin family.</text>
</comment>
<accession>A0A8R1XV96</accession>
<organism evidence="22 23">
    <name type="scientific">Onchocerca volvulus</name>
    <dbReference type="NCBI Taxonomy" id="6282"/>
    <lineage>
        <taxon>Eukaryota</taxon>
        <taxon>Metazoa</taxon>
        <taxon>Ecdysozoa</taxon>
        <taxon>Nematoda</taxon>
        <taxon>Chromadorea</taxon>
        <taxon>Rhabditida</taxon>
        <taxon>Spirurina</taxon>
        <taxon>Spiruromorpha</taxon>
        <taxon>Filarioidea</taxon>
        <taxon>Onchocercidae</taxon>
        <taxon>Onchocerca</taxon>
    </lineage>
</organism>
<feature type="region of interest" description="Disordered" evidence="17">
    <location>
        <begin position="1851"/>
        <end position="1872"/>
    </location>
</feature>
<dbReference type="Gene3D" id="3.40.850.10">
    <property type="entry name" value="Kinesin motor domain"/>
    <property type="match status" value="2"/>
</dbReference>
<dbReference type="Pfam" id="PF00620">
    <property type="entry name" value="RhoGAP"/>
    <property type="match status" value="1"/>
</dbReference>
<proteinExistence type="inferred from homology"/>
<keyword evidence="23" id="KW-1185">Reference proteome</keyword>
<dbReference type="Gene3D" id="1.10.555.10">
    <property type="entry name" value="Rho GTPase activation protein"/>
    <property type="match status" value="1"/>
</dbReference>
<dbReference type="InterPro" id="IPR000159">
    <property type="entry name" value="RA_dom"/>
</dbReference>
<dbReference type="SUPFAM" id="SSF57889">
    <property type="entry name" value="Cysteine-rich domain"/>
    <property type="match status" value="2"/>
</dbReference>
<dbReference type="Gene3D" id="1.20.5.190">
    <property type="match status" value="1"/>
</dbReference>
<dbReference type="GO" id="GO:0005524">
    <property type="term" value="F:ATP binding"/>
    <property type="evidence" value="ECO:0007669"/>
    <property type="project" value="UniProtKB-UniRule"/>
</dbReference>
<evidence type="ECO:0000256" key="8">
    <source>
        <dbReference type="ARBA" id="ARBA00022771"/>
    </source>
</evidence>
<keyword evidence="12 15" id="KW-0518">Myosin</keyword>
<evidence type="ECO:0000313" key="22">
    <source>
        <dbReference type="EnsemblMetazoa" id="OVOC44.1"/>
    </source>
</evidence>
<dbReference type="Gene3D" id="1.20.120.720">
    <property type="entry name" value="Myosin VI head, motor domain, U50 subdomain"/>
    <property type="match status" value="1"/>
</dbReference>
<dbReference type="GO" id="GO:0005096">
    <property type="term" value="F:GTPase activator activity"/>
    <property type="evidence" value="ECO:0007669"/>
    <property type="project" value="UniProtKB-KW"/>
</dbReference>
<reference evidence="22" key="2">
    <citation type="submission" date="2022-06" db="UniProtKB">
        <authorList>
            <consortium name="EnsemblMetazoa"/>
        </authorList>
    </citation>
    <scope>IDENTIFICATION</scope>
</reference>
<dbReference type="GO" id="GO:0005737">
    <property type="term" value="C:cytoplasm"/>
    <property type="evidence" value="ECO:0007669"/>
    <property type="project" value="UniProtKB-SubCell"/>
</dbReference>
<dbReference type="PROSITE" id="PS50238">
    <property type="entry name" value="RHOGAP"/>
    <property type="match status" value="1"/>
</dbReference>
<evidence type="ECO:0000256" key="2">
    <source>
        <dbReference type="ARBA" id="ARBA00008314"/>
    </source>
</evidence>
<dbReference type="GO" id="GO:0051015">
    <property type="term" value="F:actin filament binding"/>
    <property type="evidence" value="ECO:0007669"/>
    <property type="project" value="TreeGrafter"/>
</dbReference>
<dbReference type="Gene3D" id="3.30.60.20">
    <property type="match status" value="2"/>
</dbReference>
<dbReference type="InterPro" id="IPR036023">
    <property type="entry name" value="MYSc_Myo9"/>
</dbReference>
<evidence type="ECO:0000256" key="6">
    <source>
        <dbReference type="ARBA" id="ARBA00022737"/>
    </source>
</evidence>
<reference evidence="23" key="1">
    <citation type="submission" date="2013-10" db="EMBL/GenBank/DDBJ databases">
        <title>Genome sequencing of Onchocerca volvulus.</title>
        <authorList>
            <person name="Cotton J."/>
            <person name="Tsai J."/>
            <person name="Stanley E."/>
            <person name="Tracey A."/>
            <person name="Holroyd N."/>
            <person name="Lustigman S."/>
            <person name="Berriman M."/>
        </authorList>
    </citation>
    <scope>NUCLEOTIDE SEQUENCE</scope>
</reference>
<dbReference type="Gene3D" id="1.20.5.4820">
    <property type="match status" value="1"/>
</dbReference>
<dbReference type="GO" id="GO:0005516">
    <property type="term" value="F:calmodulin binding"/>
    <property type="evidence" value="ECO:0007669"/>
    <property type="project" value="EnsemblMetazoa"/>
</dbReference>
<dbReference type="InterPro" id="IPR036961">
    <property type="entry name" value="Kinesin_motor_dom_sf"/>
</dbReference>
<keyword evidence="4" id="KW-0963">Cytoplasm</keyword>
<sequence>MSFDSASSLNSFNAINVYPRRSLTTTSNASSTDETHLQTISIYLFSFNPVSNEDQVNFDSHKWATSEELIEKILQQKKELAHTTAADYELYEIMGTLDGQTFKERKLDRNEYPLAVQMLWPRLVHSENSETIPKNRLVLRHKDSVQASSGMHFGSTTTSSAIDSFLAKFLAQPPEREYPDLCMLPELTEQTLLDNLKNRFVNGQIYTYIGPILLAVNPFNFFPIYNPKYARLYSQRRQISSMPPHIFAIANITYHNMLRIKKNQCIVISGESGSGKTESTNFLLHHLTTLSQKGSTTGSSVEQTLLSAGPVLEAFGNAVTVQNNNSSRFGKFLRVNYRENGMVSGANVEIYLLEKSRIISQAADERNYHVFYYLLHGASDEERERHYLMQPINYSYLNQNSCYVSEGINESYEYQRLKYAMDSVGFSQQSQQNIFAVISAVLLLGNIQYAKRSGYHSDESVFIDNEEILEPISSLLHIKASNLQQALSMRRTVMKNDVVVSQYNLSEAKDTRDAMAKCLYNALFHWIVLRINQALLKKERLMSKPGYYIGILDIFGFEDIGGLWNSFEQLCINYANEHLQAYFNQHIFQFEQEEYLKEGITWTNIEYTDNTECVQLFQSKPYGILRLIDEESNINNGTDESMLDKLNHFLKNNEYYEVPQKREPAFTVAHYAGKVKYQIKGFREKNKDLMRQEVLMTIKKSKSAFVRALVGNDPVAVFRWSTLRATFRAVNAFCHAGKIGKKKENIKQSNVTEASKPMLRGTGSDTHLNAFLRGDIALEMVPPFCDTSFFTTIVSHARKQPNAQVEDCHTALKSLQVVQALTEKKNIAGKLPSVGKQFQYSLSRLMKTLSQATPYFIRCIKSNNEKIPNYFDDNIILRQLRYTGMLETVRIRRAGYSVRIEYEDFVKQYRVLLPKGHENTKEDVKEFITQHALIDNNEVQFGITKIFMRDAEKLILDDHLHRVIMKHIETLQRYIQAMMIRRKYVKLRATTIAIQISIRGMIFRNRLREMDNAALIIQRNWKRFKVEQKYLQIRRTIIALQAHFRGAYARKQFEEMKKQNDPNNRTPNFTITKVVRKMKLASFNLNDPESLAQFAGSDEDEEALSEASTSNLDEEEDELEDGEFKKVNLETELDATFILEDKKLKLIDAPIFKRRISSASTGTTKKMKLFRRAASTETDRISIQEQMSPNSKSKSKKLGFKQAKKHLKAFLSRRSESVVSVAGSRDSPSSLVEATKASSSTPMKHNLKISRVHRSEICALCNKNFTGILIKGNKCTECKLSFHKECSSFASVIPCQPVLVHPEETVRKESKSSWPLKSSFQPLVLQPIKSFSLQKTKQQTDPSCIIIGNEDDLRQFNVFIFKKLMKLENNKKKRDTQIDAIFKKTFKEFHMEIIGSEAVIGENKTTLKYHDLITIFEGSLTKVSAQEQVTFPTTLGVNAFRGFLNEFLNEQIKNKKSSKKSNVLENVRKKRRKSDAVVIYNGHRFKLDYVHVPTYCEVCNLFMWHAEKIFICKVCRISCHKKCHTKIANCSQSLQQVNSQSGGRFFGANLSSLMDDQETVPIVLDKLFMVIELKALFVEGIYRKSAAIGQTRNVRRKIENAEFETLSFDDVPIHVITTLIKAFFRELPEPLITYDLYENFLNASEVEDIAERIRCLSVVVELLPKCNRSVLDRLLYHLARVANQESVNKMGASNLALIFAPCILRTNQTMRAQDQLRDVERQAICVQTLIEEKLRQFHSALTEIVSLETATEKIVENLRLIDEHRDSIEKEMQTPNEKLETARQLFVEQLEFLDNEKEKLIQELPPMAPVASLEDLSSDECNISPLLIETVSQEEYALDFNVPPVFNTLKNVTKSRSRGPPRRPPSQQHRRSMFEKHFPVKFS</sequence>
<dbReference type="PROSITE" id="PS50096">
    <property type="entry name" value="IQ"/>
    <property type="match status" value="2"/>
</dbReference>
<evidence type="ECO:0000256" key="9">
    <source>
        <dbReference type="ARBA" id="ARBA00022833"/>
    </source>
</evidence>
<dbReference type="PROSITE" id="PS50200">
    <property type="entry name" value="RA"/>
    <property type="match status" value="1"/>
</dbReference>
<keyword evidence="7 15" id="KW-0547">Nucleotide-binding</keyword>
<comment type="subcellular location">
    <subcellularLocation>
        <location evidence="1">Cytoplasm</location>
    </subcellularLocation>
</comment>
<dbReference type="InterPro" id="IPR008936">
    <property type="entry name" value="Rho_GTPase_activation_prot"/>
</dbReference>
<evidence type="ECO:0000259" key="21">
    <source>
        <dbReference type="PROSITE" id="PS51456"/>
    </source>
</evidence>
<dbReference type="FunFam" id="1.10.10.820:FF:000001">
    <property type="entry name" value="Myosin heavy chain"/>
    <property type="match status" value="1"/>
</dbReference>
<keyword evidence="6" id="KW-0677">Repeat</keyword>
<dbReference type="SMART" id="SM00314">
    <property type="entry name" value="RA"/>
    <property type="match status" value="1"/>
</dbReference>
<dbReference type="PRINTS" id="PR00193">
    <property type="entry name" value="MYOSINHEAVY"/>
</dbReference>
<evidence type="ECO:0000256" key="11">
    <source>
        <dbReference type="ARBA" id="ARBA00023054"/>
    </source>
</evidence>
<dbReference type="CDD" id="cd20818">
    <property type="entry name" value="C1_Myosin-IX"/>
    <property type="match status" value="1"/>
</dbReference>
<evidence type="ECO:0000256" key="1">
    <source>
        <dbReference type="ARBA" id="ARBA00004496"/>
    </source>
</evidence>
<keyword evidence="14 15" id="KW-0009">Actin-binding</keyword>
<dbReference type="InterPro" id="IPR000198">
    <property type="entry name" value="RhoGAP_dom"/>
</dbReference>
<evidence type="ECO:0000259" key="19">
    <source>
        <dbReference type="PROSITE" id="PS50200"/>
    </source>
</evidence>
<dbReference type="Gene3D" id="3.10.20.90">
    <property type="entry name" value="Phosphatidylinositol 3-kinase Catalytic Subunit, Chain A, domain 1"/>
    <property type="match status" value="1"/>
</dbReference>
<evidence type="ECO:0000259" key="18">
    <source>
        <dbReference type="PROSITE" id="PS50081"/>
    </source>
</evidence>
<dbReference type="GO" id="GO:0008270">
    <property type="term" value="F:zinc ion binding"/>
    <property type="evidence" value="ECO:0007669"/>
    <property type="project" value="UniProtKB-KW"/>
</dbReference>
<dbReference type="SUPFAM" id="SSF54236">
    <property type="entry name" value="Ubiquitin-like"/>
    <property type="match status" value="1"/>
</dbReference>
<dbReference type="PROSITE" id="PS50081">
    <property type="entry name" value="ZF_DAG_PE_2"/>
    <property type="match status" value="2"/>
</dbReference>
<dbReference type="SUPFAM" id="SSF52540">
    <property type="entry name" value="P-loop containing nucleoside triphosphate hydrolases"/>
    <property type="match status" value="2"/>
</dbReference>
<dbReference type="PROSITE" id="PS51456">
    <property type="entry name" value="MYOSIN_MOTOR"/>
    <property type="match status" value="1"/>
</dbReference>
<keyword evidence="10 15" id="KW-0067">ATP-binding</keyword>
<keyword evidence="8" id="KW-0863">Zinc-finger</keyword>
<dbReference type="Proteomes" id="UP000024404">
    <property type="component" value="Unassembled WGS sequence"/>
</dbReference>
<feature type="region of interest" description="Disordered" evidence="17">
    <location>
        <begin position="1095"/>
        <end position="1121"/>
    </location>
</feature>
<dbReference type="FunFam" id="3.40.850.10:FF:000008">
    <property type="entry name" value="Putative unconventional myosin-IXa"/>
    <property type="match status" value="1"/>
</dbReference>
<keyword evidence="13 15" id="KW-0505">Motor protein</keyword>
<dbReference type="PANTHER" id="PTHR46184">
    <property type="entry name" value="UNCONVENTIONAL MYOSIN-IXB-LIKE PROTEIN"/>
    <property type="match status" value="1"/>
</dbReference>
<dbReference type="GO" id="GO:0005884">
    <property type="term" value="C:actin filament"/>
    <property type="evidence" value="ECO:0007669"/>
    <property type="project" value="TreeGrafter"/>
</dbReference>
<evidence type="ECO:0000256" key="16">
    <source>
        <dbReference type="SAM" id="Coils"/>
    </source>
</evidence>
<dbReference type="InterPro" id="IPR046987">
    <property type="entry name" value="Myo9"/>
</dbReference>
<name>A0A8R1XV96_ONCVO</name>
<keyword evidence="5" id="KW-0479">Metal-binding</keyword>
<evidence type="ECO:0000256" key="14">
    <source>
        <dbReference type="ARBA" id="ARBA00023203"/>
    </source>
</evidence>
<keyword evidence="3" id="KW-0343">GTPase activation</keyword>
<dbReference type="AlphaFoldDB" id="A0A8R1XV96"/>
<evidence type="ECO:0000256" key="15">
    <source>
        <dbReference type="PROSITE-ProRule" id="PRU00782"/>
    </source>
</evidence>
<dbReference type="FunFam" id="1.20.58.530:FF:000005">
    <property type="entry name" value="unconventional myosin-IXa isoform X1"/>
    <property type="match status" value="1"/>
</dbReference>
<feature type="binding site" evidence="15">
    <location>
        <begin position="270"/>
        <end position="277"/>
    </location>
    <ligand>
        <name>ATP</name>
        <dbReference type="ChEBI" id="CHEBI:30616"/>
    </ligand>
</feature>
<feature type="coiled-coil region" evidence="16">
    <location>
        <begin position="1776"/>
        <end position="1803"/>
    </location>
</feature>
<dbReference type="PANTHER" id="PTHR46184:SF5">
    <property type="entry name" value="UNCONVENTIONAL MYOSIN-IXA-LIKE"/>
    <property type="match status" value="1"/>
</dbReference>
<dbReference type="GO" id="GO:0016459">
    <property type="term" value="C:myosin complex"/>
    <property type="evidence" value="ECO:0007669"/>
    <property type="project" value="UniProtKB-KW"/>
</dbReference>
<keyword evidence="11 16" id="KW-0175">Coiled coil</keyword>
<dbReference type="GO" id="GO:0035556">
    <property type="term" value="P:intracellular signal transduction"/>
    <property type="evidence" value="ECO:0007669"/>
    <property type="project" value="InterPro"/>
</dbReference>
<dbReference type="Pfam" id="PF00063">
    <property type="entry name" value="Myosin_head"/>
    <property type="match status" value="2"/>
</dbReference>
<protein>
    <submittedName>
        <fullName evidence="22">Uncharacterized protein</fullName>
    </submittedName>
</protein>
<dbReference type="EnsemblMetazoa" id="OVOC44.1">
    <property type="protein sequence ID" value="OVOC44.1"/>
    <property type="gene ID" value="WBGene00236853"/>
</dbReference>
<dbReference type="InterPro" id="IPR001609">
    <property type="entry name" value="Myosin_head_motor_dom-like"/>
</dbReference>
<evidence type="ECO:0000256" key="4">
    <source>
        <dbReference type="ARBA" id="ARBA00022490"/>
    </source>
</evidence>
<feature type="domain" description="Phorbol-ester/DAG-type" evidence="18">
    <location>
        <begin position="1244"/>
        <end position="1295"/>
    </location>
</feature>
<evidence type="ECO:0000259" key="20">
    <source>
        <dbReference type="PROSITE" id="PS50238"/>
    </source>
</evidence>
<evidence type="ECO:0000256" key="17">
    <source>
        <dbReference type="SAM" id="MobiDB-lite"/>
    </source>
</evidence>
<evidence type="ECO:0000256" key="3">
    <source>
        <dbReference type="ARBA" id="ARBA00022468"/>
    </source>
</evidence>
<feature type="domain" description="Rho-GAP" evidence="20">
    <location>
        <begin position="1548"/>
        <end position="1737"/>
    </location>
</feature>
<dbReference type="SMART" id="SM00015">
    <property type="entry name" value="IQ"/>
    <property type="match status" value="3"/>
</dbReference>
<evidence type="ECO:0000256" key="7">
    <source>
        <dbReference type="ARBA" id="ARBA00022741"/>
    </source>
</evidence>
<dbReference type="Gene3D" id="1.20.58.530">
    <property type="match status" value="1"/>
</dbReference>
<feature type="domain" description="Ras-associating" evidence="19">
    <location>
        <begin position="65"/>
        <end position="144"/>
    </location>
</feature>
<keyword evidence="9" id="KW-0862">Zinc</keyword>
<dbReference type="CDD" id="cd01385">
    <property type="entry name" value="MYSc_Myo9"/>
    <property type="match status" value="1"/>
</dbReference>
<dbReference type="Gene3D" id="1.10.10.820">
    <property type="match status" value="1"/>
</dbReference>
<dbReference type="InterPro" id="IPR027417">
    <property type="entry name" value="P-loop_NTPase"/>
</dbReference>
<evidence type="ECO:0000256" key="5">
    <source>
        <dbReference type="ARBA" id="ARBA00022723"/>
    </source>
</evidence>
<feature type="region of interest" description="Actin-binding" evidence="15">
    <location>
        <begin position="842"/>
        <end position="864"/>
    </location>
</feature>
<dbReference type="SMART" id="SM00324">
    <property type="entry name" value="RhoGAP"/>
    <property type="match status" value="1"/>
</dbReference>
<evidence type="ECO:0000313" key="23">
    <source>
        <dbReference type="Proteomes" id="UP000024404"/>
    </source>
</evidence>
<dbReference type="InterPro" id="IPR002219">
    <property type="entry name" value="PKC_DAG/PE"/>
</dbReference>
<dbReference type="SMART" id="SM00242">
    <property type="entry name" value="MYSc"/>
    <property type="match status" value="1"/>
</dbReference>
<feature type="domain" description="Phorbol-ester/DAG-type" evidence="18">
    <location>
        <begin position="1482"/>
        <end position="1530"/>
    </location>
</feature>
<feature type="compositionally biased region" description="Acidic residues" evidence="17">
    <location>
        <begin position="1112"/>
        <end position="1121"/>
    </location>
</feature>
<dbReference type="InterPro" id="IPR046349">
    <property type="entry name" value="C1-like_sf"/>
</dbReference>
<dbReference type="EMBL" id="CMVM020000017">
    <property type="status" value="NOT_ANNOTATED_CDS"/>
    <property type="molecule type" value="Genomic_DNA"/>
</dbReference>
<evidence type="ECO:0000256" key="13">
    <source>
        <dbReference type="ARBA" id="ARBA00023175"/>
    </source>
</evidence>
<evidence type="ECO:0000256" key="12">
    <source>
        <dbReference type="ARBA" id="ARBA00023123"/>
    </source>
</evidence>
<feature type="domain" description="Myosin motor" evidence="21">
    <location>
        <begin position="176"/>
        <end position="962"/>
    </location>
</feature>
<dbReference type="InterPro" id="IPR000048">
    <property type="entry name" value="IQ_motif_EF-hand-BS"/>
</dbReference>
<dbReference type="GO" id="GO:0033275">
    <property type="term" value="P:actin-myosin filament sliding"/>
    <property type="evidence" value="ECO:0007669"/>
    <property type="project" value="EnsemblMetazoa"/>
</dbReference>
<dbReference type="InterPro" id="IPR029071">
    <property type="entry name" value="Ubiquitin-like_domsf"/>
</dbReference>
<evidence type="ECO:0000256" key="10">
    <source>
        <dbReference type="ARBA" id="ARBA00022840"/>
    </source>
</evidence>
<dbReference type="SMART" id="SM00109">
    <property type="entry name" value="C1"/>
    <property type="match status" value="2"/>
</dbReference>
<dbReference type="GO" id="GO:0060002">
    <property type="term" value="F:plus-end directed microfilament motor activity"/>
    <property type="evidence" value="ECO:0007669"/>
    <property type="project" value="EnsemblMetazoa"/>
</dbReference>
<dbReference type="PROSITE" id="PS00479">
    <property type="entry name" value="ZF_DAG_PE_1"/>
    <property type="match status" value="2"/>
</dbReference>
<dbReference type="SUPFAM" id="SSF48350">
    <property type="entry name" value="GTPase activation domain, GAP"/>
    <property type="match status" value="1"/>
</dbReference>